<feature type="region of interest" description="Disordered" evidence="1">
    <location>
        <begin position="441"/>
        <end position="463"/>
    </location>
</feature>
<dbReference type="Proteomes" id="UP000824540">
    <property type="component" value="Unassembled WGS sequence"/>
</dbReference>
<keyword evidence="3" id="KW-1185">Reference proteome</keyword>
<feature type="region of interest" description="Disordered" evidence="1">
    <location>
        <begin position="1"/>
        <end position="21"/>
    </location>
</feature>
<name>A0A8T2PW11_9TELE</name>
<evidence type="ECO:0000256" key="1">
    <source>
        <dbReference type="SAM" id="MobiDB-lite"/>
    </source>
</evidence>
<reference evidence="2" key="1">
    <citation type="thesis" date="2021" institute="BYU ScholarsArchive" country="Provo, UT, USA">
        <title>Applications of and Algorithms for Genome Assembly and Genomic Analyses with an Emphasis on Marine Teleosts.</title>
        <authorList>
            <person name="Pickett B.D."/>
        </authorList>
    </citation>
    <scope>NUCLEOTIDE SEQUENCE</scope>
    <source>
        <strain evidence="2">HI-2016</strain>
    </source>
</reference>
<dbReference type="EMBL" id="JAFBMS010000001">
    <property type="protein sequence ID" value="KAG9355637.1"/>
    <property type="molecule type" value="Genomic_DNA"/>
</dbReference>
<proteinExistence type="predicted"/>
<dbReference type="PROSITE" id="PS51257">
    <property type="entry name" value="PROKAR_LIPOPROTEIN"/>
    <property type="match status" value="1"/>
</dbReference>
<evidence type="ECO:0000313" key="2">
    <source>
        <dbReference type="EMBL" id="KAG9355637.1"/>
    </source>
</evidence>
<comment type="caution">
    <text evidence="2">The sequence shown here is derived from an EMBL/GenBank/DDBJ whole genome shotgun (WGS) entry which is preliminary data.</text>
</comment>
<accession>A0A8T2PW11</accession>
<evidence type="ECO:0000313" key="3">
    <source>
        <dbReference type="Proteomes" id="UP000824540"/>
    </source>
</evidence>
<dbReference type="AlphaFoldDB" id="A0A8T2PW11"/>
<protein>
    <submittedName>
        <fullName evidence="2">Uncharacterized protein</fullName>
    </submittedName>
</protein>
<sequence length="562" mass="61326">MRGLGTLRGGISAQPSQEPPDFSHCAQGSLACSLLQGSGKVEGGTASRQSLFSECVLRQQLGSERSMCVPSLHFPDLPQCYALMLPPVFAPRGSGRGLVTSAEMVCYSGWLQSGLAWCGVTLDSGIVHSTHPVKAPFYPRQLNSDTEEECIAESTMRDCQCEVGWFLSDQSLLDPLYPRESHQVNFSLVKKHNPSLSNSFQMPHRASFSSWGEEINCGKQGGYSPGQLQLKSLLSPALPTVWLAYVCEARLGGSVQASPEGAGRWEAVAVVVGGWGGGVTTGIQVIQRILFINVGPNPHYSLWTMDHGPPTPFSPHSLDGRGKGHLSLGVKGRGGHRPLMSVFPDEIKICSVRGRSQGGWDSQRGGERDGCKHADSAAPRFMNKPIHTQTLIICQSIIRAGSCHSPADHSITLEEEARQDSFYRQTEWRHSVLTPQVAWTQGPVKNDTRGGQDSRASSTDEPLFKAREEPMPGWLAGWGLARALPCPRQRNMRRGANSKRRAERDNRPLCLPRQIMASSGTIISDSCDGQAVGAGHWRRMGEGIDSSRLTFDPWTLFTYLLL</sequence>
<gene>
    <name evidence="2" type="ORF">JZ751_000475</name>
</gene>
<organism evidence="2 3">
    <name type="scientific">Albula glossodonta</name>
    <name type="common">roundjaw bonefish</name>
    <dbReference type="NCBI Taxonomy" id="121402"/>
    <lineage>
        <taxon>Eukaryota</taxon>
        <taxon>Metazoa</taxon>
        <taxon>Chordata</taxon>
        <taxon>Craniata</taxon>
        <taxon>Vertebrata</taxon>
        <taxon>Euteleostomi</taxon>
        <taxon>Actinopterygii</taxon>
        <taxon>Neopterygii</taxon>
        <taxon>Teleostei</taxon>
        <taxon>Albuliformes</taxon>
        <taxon>Albulidae</taxon>
        <taxon>Albula</taxon>
    </lineage>
</organism>